<dbReference type="Pfam" id="PF01926">
    <property type="entry name" value="MMR_HSR1"/>
    <property type="match status" value="1"/>
</dbReference>
<accession>A0ABP0TRI8</accession>
<gene>
    <name evidence="2" type="ORF">CSSPTR1EN2_LOCUS6554</name>
</gene>
<proteinExistence type="predicted"/>
<dbReference type="Proteomes" id="UP001497512">
    <property type="component" value="Chromosome 13"/>
</dbReference>
<dbReference type="Gene3D" id="3.40.50.300">
    <property type="entry name" value="P-loop containing nucleotide triphosphate hydrolases"/>
    <property type="match status" value="1"/>
</dbReference>
<sequence length="298" mass="34854">MDFLIQSLQFSGLPRFNSSFFFSVLIRIFRIAIERAIHLLNCFSFPVDKSDDTFSEMVEKARYSNKTVRQLKAPEFGAAKTESMNKFLRRIKMIVETRPFYDRLVKRRFVGILGAEDVGKSTFIKKAILKTAKPKDDLPLTGLDLHTKTVKAWKFNDSIYLVDFPGGNSTEDYAHQWQFFTALPNIAILSLDFKDDIKMEQKEMYERLKKDLKTKVLIAFNKVDERYTPHYRSLYVADYFEDQKKKTAKKLNCDVSEIYYVSVDPDISDENFQELKNAGIYAFDQFLEQVIHLCEEQP</sequence>
<dbReference type="InterPro" id="IPR027417">
    <property type="entry name" value="P-loop_NTPase"/>
</dbReference>
<organism evidence="2 3">
    <name type="scientific">Sphagnum troendelagicum</name>
    <dbReference type="NCBI Taxonomy" id="128251"/>
    <lineage>
        <taxon>Eukaryota</taxon>
        <taxon>Viridiplantae</taxon>
        <taxon>Streptophyta</taxon>
        <taxon>Embryophyta</taxon>
        <taxon>Bryophyta</taxon>
        <taxon>Sphagnophytina</taxon>
        <taxon>Sphagnopsida</taxon>
        <taxon>Sphagnales</taxon>
        <taxon>Sphagnaceae</taxon>
        <taxon>Sphagnum</taxon>
    </lineage>
</organism>
<name>A0ABP0TRI8_9BRYO</name>
<reference evidence="2" key="1">
    <citation type="submission" date="2024-02" db="EMBL/GenBank/DDBJ databases">
        <authorList>
            <consortium name="ELIXIR-Norway"/>
            <consortium name="Elixir Norway"/>
        </authorList>
    </citation>
    <scope>NUCLEOTIDE SEQUENCE</scope>
</reference>
<dbReference type="CDD" id="cd00882">
    <property type="entry name" value="Ras_like_GTPase"/>
    <property type="match status" value="1"/>
</dbReference>
<dbReference type="EMBL" id="OZ019905">
    <property type="protein sequence ID" value="CAK9202732.1"/>
    <property type="molecule type" value="Genomic_DNA"/>
</dbReference>
<dbReference type="SUPFAM" id="SSF52540">
    <property type="entry name" value="P-loop containing nucleoside triphosphate hydrolases"/>
    <property type="match status" value="1"/>
</dbReference>
<keyword evidence="3" id="KW-1185">Reference proteome</keyword>
<dbReference type="InterPro" id="IPR006073">
    <property type="entry name" value="GTP-bd"/>
</dbReference>
<evidence type="ECO:0000313" key="2">
    <source>
        <dbReference type="EMBL" id="CAK9202732.1"/>
    </source>
</evidence>
<protein>
    <recommendedName>
        <fullName evidence="1">G domain-containing protein</fullName>
    </recommendedName>
</protein>
<evidence type="ECO:0000259" key="1">
    <source>
        <dbReference type="Pfam" id="PF01926"/>
    </source>
</evidence>
<feature type="domain" description="G" evidence="1">
    <location>
        <begin position="110"/>
        <end position="222"/>
    </location>
</feature>
<evidence type="ECO:0000313" key="3">
    <source>
        <dbReference type="Proteomes" id="UP001497512"/>
    </source>
</evidence>